<evidence type="ECO:0000256" key="4">
    <source>
        <dbReference type="ARBA" id="ARBA00022525"/>
    </source>
</evidence>
<dbReference type="Gene3D" id="2.60.40.10">
    <property type="entry name" value="Immunoglobulins"/>
    <property type="match status" value="1"/>
</dbReference>
<keyword evidence="8" id="KW-0812">Transmembrane</keyword>
<comment type="caution">
    <text evidence="10">The sequence shown here is derived from an EMBL/GenBank/DDBJ whole genome shotgun (WGS) entry which is preliminary data.</text>
</comment>
<comment type="catalytic activity">
    <reaction evidence="1">
        <text>Endohydrolysis of (1-&gt;4)-alpha-D-glucosidic linkages in polysaccharides containing three or more (1-&gt;4)-alpha-linked D-glucose units.</text>
        <dbReference type="EC" id="3.2.1.1"/>
    </reaction>
</comment>
<dbReference type="GO" id="GO:0004556">
    <property type="term" value="F:alpha-amylase activity"/>
    <property type="evidence" value="ECO:0007669"/>
    <property type="project" value="UniProtKB-EC"/>
</dbReference>
<keyword evidence="5 9" id="KW-0732">Signal</keyword>
<evidence type="ECO:0000256" key="9">
    <source>
        <dbReference type="SAM" id="SignalP"/>
    </source>
</evidence>
<dbReference type="InterPro" id="IPR008969">
    <property type="entry name" value="CarboxyPept-like_regulatory"/>
</dbReference>
<evidence type="ECO:0000313" key="11">
    <source>
        <dbReference type="Proteomes" id="UP000540568"/>
    </source>
</evidence>
<evidence type="ECO:0000256" key="2">
    <source>
        <dbReference type="ARBA" id="ARBA00007257"/>
    </source>
</evidence>
<dbReference type="PANTHER" id="PTHR36108:SF13">
    <property type="entry name" value="COLOSSIN-B-RELATED"/>
    <property type="match status" value="1"/>
</dbReference>
<evidence type="ECO:0000256" key="1">
    <source>
        <dbReference type="ARBA" id="ARBA00000548"/>
    </source>
</evidence>
<feature type="region of interest" description="Disordered" evidence="7">
    <location>
        <begin position="623"/>
        <end position="665"/>
    </location>
</feature>
<dbReference type="Gene3D" id="2.60.40.1120">
    <property type="entry name" value="Carboxypeptidase-like, regulatory domain"/>
    <property type="match status" value="4"/>
</dbReference>
<evidence type="ECO:0000256" key="8">
    <source>
        <dbReference type="SAM" id="Phobius"/>
    </source>
</evidence>
<reference evidence="10 11" key="1">
    <citation type="submission" date="2020-07" db="EMBL/GenBank/DDBJ databases">
        <title>Sequencing the genomes of 1000 actinobacteria strains.</title>
        <authorList>
            <person name="Klenk H.-P."/>
        </authorList>
    </citation>
    <scope>NUCLEOTIDE SEQUENCE [LARGE SCALE GENOMIC DNA]</scope>
    <source>
        <strain evidence="10 11">DSM 44121</strain>
    </source>
</reference>
<dbReference type="PANTHER" id="PTHR36108">
    <property type="entry name" value="COLOSSIN-B-RELATED"/>
    <property type="match status" value="1"/>
</dbReference>
<dbReference type="EC" id="3.2.1.1" evidence="3"/>
<dbReference type="SUPFAM" id="SSF49478">
    <property type="entry name" value="Cna protein B-type domain"/>
    <property type="match status" value="1"/>
</dbReference>
<dbReference type="GO" id="GO:0030246">
    <property type="term" value="F:carbohydrate binding"/>
    <property type="evidence" value="ECO:0007669"/>
    <property type="project" value="InterPro"/>
</dbReference>
<dbReference type="InterPro" id="IPR013784">
    <property type="entry name" value="Carb-bd-like_fold"/>
</dbReference>
<protein>
    <recommendedName>
        <fullName evidence="3">alpha-amylase</fullName>
        <ecNumber evidence="3">3.2.1.1</ecNumber>
    </recommendedName>
    <alternativeName>
        <fullName evidence="6">1,4-alpha-D-glucan glucanohydrolase</fullName>
    </alternativeName>
</protein>
<evidence type="ECO:0000256" key="5">
    <source>
        <dbReference type="ARBA" id="ARBA00022729"/>
    </source>
</evidence>
<gene>
    <name evidence="10" type="ORF">FHX71_005719</name>
</gene>
<keyword evidence="4" id="KW-0964">Secreted</keyword>
<keyword evidence="8" id="KW-0472">Membrane</keyword>
<dbReference type="SUPFAM" id="SSF49464">
    <property type="entry name" value="Carboxypeptidase regulatory domain-like"/>
    <property type="match status" value="2"/>
</dbReference>
<dbReference type="AlphaFoldDB" id="A0A7W3JF43"/>
<feature type="signal peptide" evidence="9">
    <location>
        <begin position="1"/>
        <end position="30"/>
    </location>
</feature>
<feature type="compositionally biased region" description="Low complexity" evidence="7">
    <location>
        <begin position="632"/>
        <end position="652"/>
    </location>
</feature>
<comment type="similarity">
    <text evidence="2">Belongs to the serine-aspartate repeat-containing protein (SDr) family.</text>
</comment>
<dbReference type="EMBL" id="JACGWV010000003">
    <property type="protein sequence ID" value="MBA8811712.1"/>
    <property type="molecule type" value="Genomic_DNA"/>
</dbReference>
<accession>A0A7W3JF43</accession>
<dbReference type="Proteomes" id="UP000540568">
    <property type="component" value="Unassembled WGS sequence"/>
</dbReference>
<evidence type="ECO:0000313" key="10">
    <source>
        <dbReference type="EMBL" id="MBA8811712.1"/>
    </source>
</evidence>
<feature type="chain" id="PRO_5030623283" description="alpha-amylase" evidence="9">
    <location>
        <begin position="31"/>
        <end position="763"/>
    </location>
</feature>
<keyword evidence="8" id="KW-1133">Transmembrane helix</keyword>
<feature type="region of interest" description="Disordered" evidence="7">
    <location>
        <begin position="707"/>
        <end position="733"/>
    </location>
</feature>
<dbReference type="GO" id="GO:0005975">
    <property type="term" value="P:carbohydrate metabolic process"/>
    <property type="evidence" value="ECO:0007669"/>
    <property type="project" value="UniProtKB-ARBA"/>
</dbReference>
<evidence type="ECO:0000256" key="6">
    <source>
        <dbReference type="ARBA" id="ARBA00030238"/>
    </source>
</evidence>
<keyword evidence="11" id="KW-1185">Reference proteome</keyword>
<name>A0A7W3JF43_9MICO</name>
<dbReference type="RefSeq" id="WP_312877251.1">
    <property type="nucleotide sequence ID" value="NZ_BAAATF010000001.1"/>
</dbReference>
<evidence type="ECO:0000256" key="7">
    <source>
        <dbReference type="SAM" id="MobiDB-lite"/>
    </source>
</evidence>
<dbReference type="SUPFAM" id="SSF49452">
    <property type="entry name" value="Starch-binding domain-like"/>
    <property type="match status" value="1"/>
</dbReference>
<dbReference type="Pfam" id="PF13620">
    <property type="entry name" value="CarboxypepD_reg"/>
    <property type="match status" value="3"/>
</dbReference>
<dbReference type="InterPro" id="IPR013783">
    <property type="entry name" value="Ig-like_fold"/>
</dbReference>
<proteinExistence type="inferred from homology"/>
<evidence type="ECO:0000256" key="3">
    <source>
        <dbReference type="ARBA" id="ARBA00012595"/>
    </source>
</evidence>
<feature type="transmembrane region" description="Helical" evidence="8">
    <location>
        <begin position="731"/>
        <end position="756"/>
    </location>
</feature>
<sequence length="763" mass="76684">MKRTPGGLGALATAVLVAFGAVIPTMSASAETTAGWADWDPLTGSAGDWSTSMRLPAGGFPEATVTSDSRGGVGVISGASSWLSQATPPGEIFGSSRDQQYLNLRPQADRPTSPSTTTYTFERPTPTGGWAFVLGDIDADRAVVTALGADGRQLAGAELGFQGGFNYCTVAGSPSCTGDPADVPAWDPATGELIGNPAANDTSGAAGWFLPTTPIKTLTVQFFQRSGFPVYQTWFASLARDISGTVEVVDDAGAPQGVLPGAGLTLFGPDGTELATTTSDESGQYAFPGYTATSGYRVELTTLPEADDEHPFGLVPYGDREVGEIDLSAEDAAGVDLAARDIVPVAVSGAVLTDDGTPVPGATVTLTPVGGGPALTAVTSSTGEYLVDGVGWDTENDQPQQYTFAVSDLPDGFAVATSPDDVTVEVGQEEASTGNDFVVRAPASLSGTVTAGGEPLAGVVVTRDGPGGPVSTTTGADGGYLFEDVPPGDHTVSIDVPDGYRADGPDSRDVTVGADDVTDVDFGLSHPGAIGGTVTDDAGAPVAGATVTVEGPDGPVTLVTDDVGGYFVGDLPPGDYTITLTVPDGYTAEATERTVTLTSAGESLLQEDFALVAEPAENLPAGGTVTHTEGAPVPGTEVTVTDGDGTTVGTATTDDEGAWRTELPPGSYTAVVHPGEGYVVEGEDTLAFEVVDEAVTGLDFVLANAAQAPSPAPGTDPSAGPEPDPAEPGDLAATGATVGSVALAAGVLIAVGVGMVRGSRRKS</sequence>
<organism evidence="10 11">
    <name type="scientific">Promicromonospora sukumoe</name>
    <dbReference type="NCBI Taxonomy" id="88382"/>
    <lineage>
        <taxon>Bacteria</taxon>
        <taxon>Bacillati</taxon>
        <taxon>Actinomycetota</taxon>
        <taxon>Actinomycetes</taxon>
        <taxon>Micrococcales</taxon>
        <taxon>Promicromonosporaceae</taxon>
        <taxon>Promicromonospora</taxon>
    </lineage>
</organism>